<dbReference type="InterPro" id="IPR029052">
    <property type="entry name" value="Metallo-depent_PP-like"/>
</dbReference>
<keyword evidence="1" id="KW-1003">Cell membrane</keyword>
<evidence type="ECO:0000259" key="6">
    <source>
        <dbReference type="Pfam" id="PF00149"/>
    </source>
</evidence>
<evidence type="ECO:0000313" key="7">
    <source>
        <dbReference type="EMBL" id="AQS50204.1"/>
    </source>
</evidence>
<dbReference type="Proteomes" id="UP000185622">
    <property type="component" value="Plasmid unnamed1"/>
</dbReference>
<dbReference type="SUPFAM" id="SSF56300">
    <property type="entry name" value="Metallo-dependent phosphatases"/>
    <property type="match status" value="1"/>
</dbReference>
<proteinExistence type="predicted"/>
<feature type="domain" description="Calcineurin-like phosphoesterase" evidence="6">
    <location>
        <begin position="26"/>
        <end position="222"/>
    </location>
</feature>
<evidence type="ECO:0000256" key="2">
    <source>
        <dbReference type="ARBA" id="ARBA00022519"/>
    </source>
</evidence>
<dbReference type="InterPro" id="IPR004843">
    <property type="entry name" value="Calcineurin-like_PHP"/>
</dbReference>
<evidence type="ECO:0000256" key="4">
    <source>
        <dbReference type="ARBA" id="ARBA00023136"/>
    </source>
</evidence>
<evidence type="ECO:0000313" key="8">
    <source>
        <dbReference type="Proteomes" id="UP000185622"/>
    </source>
</evidence>
<keyword evidence="7" id="KW-0614">Plasmid</keyword>
<evidence type="ECO:0000256" key="1">
    <source>
        <dbReference type="ARBA" id="ARBA00022475"/>
    </source>
</evidence>
<sequence length="277" mass="30543">MPPLSPPIHRRCDMSRSRHHNKHHYRSLFLSDFHLGSRGCSPGPILDFLQSVRADAIYLVGDILDLWHGGPVQWGDIHAEIIETLEAHAEAGTRIVYLPGNHDAALRSPGMNFLSFELAETALHVGADGQRYLIVHGDQCDARILRWHAMTRFGSRMDALFRGIDAWLRRRRDVSETERTLIQLAIEGINHLIARGSDEHRLIALASEAGVDGIICGHSHKPALREVGGMTYANCGDWVDSLTALAEDSSGALQLLQWGAEGFVKLTRLGLTPSGSG</sequence>
<keyword evidence="4" id="KW-0472">Membrane</keyword>
<dbReference type="GO" id="GO:0016787">
    <property type="term" value="F:hydrolase activity"/>
    <property type="evidence" value="ECO:0007669"/>
    <property type="project" value="UniProtKB-KW"/>
</dbReference>
<name>A0ABN4XJR0_9RHOB</name>
<accession>A0ABN4XJR0</accession>
<keyword evidence="3" id="KW-0479">Metal-binding</keyword>
<dbReference type="Gene3D" id="3.60.21.10">
    <property type="match status" value="1"/>
</dbReference>
<dbReference type="PANTHER" id="PTHR34990:SF2">
    <property type="entry name" value="BLL8164 PROTEIN"/>
    <property type="match status" value="1"/>
</dbReference>
<dbReference type="Pfam" id="PF00149">
    <property type="entry name" value="Metallophos"/>
    <property type="match status" value="1"/>
</dbReference>
<evidence type="ECO:0000256" key="3">
    <source>
        <dbReference type="ARBA" id="ARBA00022723"/>
    </source>
</evidence>
<keyword evidence="2" id="KW-0997">Cell inner membrane</keyword>
<dbReference type="InterPro" id="IPR043461">
    <property type="entry name" value="LpxH-like"/>
</dbReference>
<dbReference type="CDD" id="cd07398">
    <property type="entry name" value="MPP_YbbF-LpxH"/>
    <property type="match status" value="1"/>
</dbReference>
<keyword evidence="5" id="KW-0464">Manganese</keyword>
<organism evidence="7 8">
    <name type="scientific">Thioclava nitratireducens</name>
    <dbReference type="NCBI Taxonomy" id="1915078"/>
    <lineage>
        <taxon>Bacteria</taxon>
        <taxon>Pseudomonadati</taxon>
        <taxon>Pseudomonadota</taxon>
        <taxon>Alphaproteobacteria</taxon>
        <taxon>Rhodobacterales</taxon>
        <taxon>Paracoccaceae</taxon>
        <taxon>Thioclava</taxon>
    </lineage>
</organism>
<keyword evidence="8" id="KW-1185">Reference proteome</keyword>
<dbReference type="EMBL" id="CP019438">
    <property type="protein sequence ID" value="AQS50204.1"/>
    <property type="molecule type" value="Genomic_DNA"/>
</dbReference>
<gene>
    <name evidence="7" type="ORF">BMG03_19475</name>
</gene>
<evidence type="ECO:0000256" key="5">
    <source>
        <dbReference type="ARBA" id="ARBA00023211"/>
    </source>
</evidence>
<keyword evidence="7" id="KW-0378">Hydrolase</keyword>
<protein>
    <submittedName>
        <fullName evidence="7">UDP-2,3-diacylglucosamine hydrolase</fullName>
    </submittedName>
</protein>
<reference evidence="7 8" key="1">
    <citation type="submission" date="2017-01" db="EMBL/GenBank/DDBJ databases">
        <title>The complete genome sequence of a sulfur-oxidizing marine bacterium Thioclava sp. 25B10_4T.</title>
        <authorList>
            <person name="Liu Y."/>
            <person name="Lai Q."/>
            <person name="Shao Z."/>
        </authorList>
    </citation>
    <scope>NUCLEOTIDE SEQUENCE [LARGE SCALE GENOMIC DNA]</scope>
    <source>
        <strain evidence="7 8">25B10_4</strain>
        <plasmid evidence="7 8">unnamed1</plasmid>
    </source>
</reference>
<geneLocation type="plasmid" evidence="7 8">
    <name>unnamed1</name>
</geneLocation>
<dbReference type="PANTHER" id="PTHR34990">
    <property type="entry name" value="UDP-2,3-DIACYLGLUCOSAMINE HYDROLASE-RELATED"/>
    <property type="match status" value="1"/>
</dbReference>